<dbReference type="AlphaFoldDB" id="A0A2C6KUK4"/>
<dbReference type="RefSeq" id="XP_067921564.1">
    <property type="nucleotide sequence ID" value="XM_068066467.1"/>
</dbReference>
<name>A0A2C6KUK4_9APIC</name>
<feature type="compositionally biased region" description="Basic and acidic residues" evidence="1">
    <location>
        <begin position="30"/>
        <end position="40"/>
    </location>
</feature>
<evidence type="ECO:0000313" key="3">
    <source>
        <dbReference type="Proteomes" id="UP000221165"/>
    </source>
</evidence>
<accession>A0A2C6KUK4</accession>
<reference evidence="2 3" key="1">
    <citation type="journal article" date="2017" name="Int. J. Parasitol.">
        <title>The genome of the protozoan parasite Cystoisospora suis and a reverse vaccinology approach to identify vaccine candidates.</title>
        <authorList>
            <person name="Palmieri N."/>
            <person name="Shrestha A."/>
            <person name="Ruttkowski B."/>
            <person name="Beck T."/>
            <person name="Vogl C."/>
            <person name="Tomley F."/>
            <person name="Blake D.P."/>
            <person name="Joachim A."/>
        </authorList>
    </citation>
    <scope>NUCLEOTIDE SEQUENCE [LARGE SCALE GENOMIC DNA]</scope>
    <source>
        <strain evidence="2 3">Wien I</strain>
    </source>
</reference>
<feature type="region of interest" description="Disordered" evidence="1">
    <location>
        <begin position="1"/>
        <end position="144"/>
    </location>
</feature>
<dbReference type="Proteomes" id="UP000221165">
    <property type="component" value="Unassembled WGS sequence"/>
</dbReference>
<keyword evidence="3" id="KW-1185">Reference proteome</keyword>
<proteinExistence type="predicted"/>
<dbReference type="GeneID" id="94429678"/>
<feature type="non-terminal residue" evidence="2">
    <location>
        <position position="144"/>
    </location>
</feature>
<dbReference type="VEuPathDB" id="ToxoDB:CSUI_006304"/>
<dbReference type="EMBL" id="MIGC01003153">
    <property type="protein sequence ID" value="PHJ19872.1"/>
    <property type="molecule type" value="Genomic_DNA"/>
</dbReference>
<feature type="compositionally biased region" description="Low complexity" evidence="1">
    <location>
        <begin position="14"/>
        <end position="28"/>
    </location>
</feature>
<protein>
    <submittedName>
        <fullName evidence="2">Uncharacterized protein</fullName>
    </submittedName>
</protein>
<comment type="caution">
    <text evidence="2">The sequence shown here is derived from an EMBL/GenBank/DDBJ whole genome shotgun (WGS) entry which is preliminary data.</text>
</comment>
<feature type="compositionally biased region" description="Basic and acidic residues" evidence="1">
    <location>
        <begin position="49"/>
        <end position="62"/>
    </location>
</feature>
<organism evidence="2 3">
    <name type="scientific">Cystoisospora suis</name>
    <dbReference type="NCBI Taxonomy" id="483139"/>
    <lineage>
        <taxon>Eukaryota</taxon>
        <taxon>Sar</taxon>
        <taxon>Alveolata</taxon>
        <taxon>Apicomplexa</taxon>
        <taxon>Conoidasida</taxon>
        <taxon>Coccidia</taxon>
        <taxon>Eucoccidiorida</taxon>
        <taxon>Eimeriorina</taxon>
        <taxon>Sarcocystidae</taxon>
        <taxon>Cystoisospora</taxon>
    </lineage>
</organism>
<feature type="compositionally biased region" description="Polar residues" evidence="1">
    <location>
        <begin position="63"/>
        <end position="75"/>
    </location>
</feature>
<gene>
    <name evidence="2" type="ORF">CSUI_006304</name>
</gene>
<sequence>MEVDAKIVNKMKNSCSSSSLPPSSITSLDMKQKSLSEEKASSTPLRTSFLREGDEGKDENRSVDPNLSVDSQKTSLPGGGGGNHFVKGGHSHTTSHHTLHKKSSSSSPSLDEIRSRLKQIGGNGTSRPHTAVLTRTPSRNHSSL</sequence>
<feature type="compositionally biased region" description="Polar residues" evidence="1">
    <location>
        <begin position="125"/>
        <end position="144"/>
    </location>
</feature>
<evidence type="ECO:0000256" key="1">
    <source>
        <dbReference type="SAM" id="MobiDB-lite"/>
    </source>
</evidence>
<feature type="compositionally biased region" description="Basic residues" evidence="1">
    <location>
        <begin position="87"/>
        <end position="103"/>
    </location>
</feature>
<evidence type="ECO:0000313" key="2">
    <source>
        <dbReference type="EMBL" id="PHJ19872.1"/>
    </source>
</evidence>